<accession>A0ACC2F3I8</accession>
<sequence>MESEPLLTGSINYGSRPNNNEPISKGSPAKRPSSYSVSAESCCVHGGDEDLYLQHAIVFIEDAIQYRSINHRVDPSSLRLYRWYYSRTWQWGLGLTIALVLMLAFVERPSSLSYTSDPRFRTPSWSPCGLTEGIEIVCLLIFTVDFATKSYLIGWEEFRKCLWMVFYIVVISASIIDWTLTLSMECDEGLRVRRLIRPFFLLQNSSLMKKTLKCIRRTLPEIASGYGCADHFYESDTLLHCFQVLRKLLESPVTQDIICDVGIHVEEHFLPRMIQDVTRQDTVPFGDCVLSTKDTCIGSEICAELWNSRSPHVDMGLDGVEIFTNSSASYHELRQGRPPCQPGQISYNKVVWLGHARSDFESHGLPAESLSSQAQWSLKDKTMPGSCVILSRDDTLPQLSGTFHSLKRRLYDTP</sequence>
<name>A0ACC2F3I8_DALPE</name>
<keyword evidence="2" id="KW-1185">Reference proteome</keyword>
<evidence type="ECO:0000313" key="1">
    <source>
        <dbReference type="EMBL" id="KAJ7985800.1"/>
    </source>
</evidence>
<protein>
    <submittedName>
        <fullName evidence="1">Uncharacterized protein</fullName>
    </submittedName>
</protein>
<dbReference type="Proteomes" id="UP001157502">
    <property type="component" value="Chromosome 35"/>
</dbReference>
<proteinExistence type="predicted"/>
<dbReference type="EMBL" id="CM055762">
    <property type="protein sequence ID" value="KAJ7985800.1"/>
    <property type="molecule type" value="Genomic_DNA"/>
</dbReference>
<gene>
    <name evidence="1" type="ORF">DPEC_G00344230</name>
</gene>
<reference evidence="1" key="1">
    <citation type="submission" date="2021-05" db="EMBL/GenBank/DDBJ databases">
        <authorList>
            <person name="Pan Q."/>
            <person name="Jouanno E."/>
            <person name="Zahm M."/>
            <person name="Klopp C."/>
            <person name="Cabau C."/>
            <person name="Louis A."/>
            <person name="Berthelot C."/>
            <person name="Parey E."/>
            <person name="Roest Crollius H."/>
            <person name="Montfort J."/>
            <person name="Robinson-Rechavi M."/>
            <person name="Bouchez O."/>
            <person name="Lampietro C."/>
            <person name="Lopez Roques C."/>
            <person name="Donnadieu C."/>
            <person name="Postlethwait J."/>
            <person name="Bobe J."/>
            <person name="Dillon D."/>
            <person name="Chandos A."/>
            <person name="von Hippel F."/>
            <person name="Guiguen Y."/>
        </authorList>
    </citation>
    <scope>NUCLEOTIDE SEQUENCE</scope>
    <source>
        <strain evidence="1">YG-Jan2019</strain>
    </source>
</reference>
<comment type="caution">
    <text evidence="1">The sequence shown here is derived from an EMBL/GenBank/DDBJ whole genome shotgun (WGS) entry which is preliminary data.</text>
</comment>
<organism evidence="1 2">
    <name type="scientific">Dallia pectoralis</name>
    <name type="common">Alaska blackfish</name>
    <dbReference type="NCBI Taxonomy" id="75939"/>
    <lineage>
        <taxon>Eukaryota</taxon>
        <taxon>Metazoa</taxon>
        <taxon>Chordata</taxon>
        <taxon>Craniata</taxon>
        <taxon>Vertebrata</taxon>
        <taxon>Euteleostomi</taxon>
        <taxon>Actinopterygii</taxon>
        <taxon>Neopterygii</taxon>
        <taxon>Teleostei</taxon>
        <taxon>Protacanthopterygii</taxon>
        <taxon>Esociformes</taxon>
        <taxon>Umbridae</taxon>
        <taxon>Dallia</taxon>
    </lineage>
</organism>
<evidence type="ECO:0000313" key="2">
    <source>
        <dbReference type="Proteomes" id="UP001157502"/>
    </source>
</evidence>